<reference evidence="2 3" key="1">
    <citation type="submission" date="2020-12" db="EMBL/GenBank/DDBJ databases">
        <title>De novo assembly of Tibetan sheep genome.</title>
        <authorList>
            <person name="Li X."/>
        </authorList>
    </citation>
    <scope>NUCLEOTIDE SEQUENCE [LARGE SCALE GENOMIC DNA]</scope>
    <source>
        <tissue evidence="2">Heart</tissue>
    </source>
</reference>
<evidence type="ECO:0000313" key="2">
    <source>
        <dbReference type="EMBL" id="KAG5201880.1"/>
    </source>
</evidence>
<accession>A0A836A7Y9</accession>
<organism evidence="2 3">
    <name type="scientific">Ovis aries</name>
    <name type="common">Sheep</name>
    <dbReference type="NCBI Taxonomy" id="9940"/>
    <lineage>
        <taxon>Eukaryota</taxon>
        <taxon>Metazoa</taxon>
        <taxon>Chordata</taxon>
        <taxon>Craniata</taxon>
        <taxon>Vertebrata</taxon>
        <taxon>Euteleostomi</taxon>
        <taxon>Mammalia</taxon>
        <taxon>Eutheria</taxon>
        <taxon>Laurasiatheria</taxon>
        <taxon>Artiodactyla</taxon>
        <taxon>Ruminantia</taxon>
        <taxon>Pecora</taxon>
        <taxon>Bovidae</taxon>
        <taxon>Caprinae</taxon>
        <taxon>Ovis</taxon>
    </lineage>
</organism>
<feature type="region of interest" description="Disordered" evidence="1">
    <location>
        <begin position="103"/>
        <end position="148"/>
    </location>
</feature>
<dbReference type="AlphaFoldDB" id="A0A836A7Y9"/>
<comment type="caution">
    <text evidence="2">The sequence shown here is derived from an EMBL/GenBank/DDBJ whole genome shotgun (WGS) entry which is preliminary data.</text>
</comment>
<name>A0A836A7Y9_SHEEP</name>
<proteinExistence type="predicted"/>
<protein>
    <submittedName>
        <fullName evidence="2">Uncharacterized protein</fullName>
    </submittedName>
</protein>
<gene>
    <name evidence="2" type="ORF">JEQ12_004643</name>
</gene>
<evidence type="ECO:0000256" key="1">
    <source>
        <dbReference type="SAM" id="MobiDB-lite"/>
    </source>
</evidence>
<feature type="compositionally biased region" description="Basic and acidic residues" evidence="1">
    <location>
        <begin position="109"/>
        <end position="126"/>
    </location>
</feature>
<dbReference type="Proteomes" id="UP000664991">
    <property type="component" value="Unassembled WGS sequence"/>
</dbReference>
<sequence length="148" mass="16159">MSSPGLASLDTLTCSLNTLSFVYVSLKMGLLEPNERQDLAQPEERVSMRTENLKAVPEQPDLCALRKGHRRVAAASQNEGSTASWLPRPGLPTGILELWAAQQASGAADVERPETRTAAKKEDTGNLREPGIPKPVWEPQGNLEQEEE</sequence>
<dbReference type="EMBL" id="JAEMGP010000013">
    <property type="protein sequence ID" value="KAG5201880.1"/>
    <property type="molecule type" value="Genomic_DNA"/>
</dbReference>
<evidence type="ECO:0000313" key="3">
    <source>
        <dbReference type="Proteomes" id="UP000664991"/>
    </source>
</evidence>